<evidence type="ECO:0000313" key="3">
    <source>
        <dbReference type="Proteomes" id="UP001370490"/>
    </source>
</evidence>
<comment type="caution">
    <text evidence="2">The sequence shown here is derived from an EMBL/GenBank/DDBJ whole genome shotgun (WGS) entry which is preliminary data.</text>
</comment>
<protein>
    <recommendedName>
        <fullName evidence="4">Protein ECERIFERUM 2</fullName>
    </recommendedName>
</protein>
<dbReference type="Pfam" id="PF02458">
    <property type="entry name" value="Transferase"/>
    <property type="match status" value="1"/>
</dbReference>
<dbReference type="Gene3D" id="3.30.559.10">
    <property type="entry name" value="Chloramphenicol acetyltransferase-like domain"/>
    <property type="match status" value="2"/>
</dbReference>
<accession>A0AAN8UR72</accession>
<proteinExistence type="inferred from homology"/>
<dbReference type="InterPro" id="IPR023213">
    <property type="entry name" value="CAT-like_dom_sf"/>
</dbReference>
<comment type="similarity">
    <text evidence="1">Belongs to the plant acyltransferase family.</text>
</comment>
<keyword evidence="3" id="KW-1185">Reference proteome</keyword>
<dbReference type="PANTHER" id="PTHR31642">
    <property type="entry name" value="TRICHOTHECENE 3-O-ACETYLTRANSFERASE"/>
    <property type="match status" value="1"/>
</dbReference>
<dbReference type="Proteomes" id="UP001370490">
    <property type="component" value="Unassembled WGS sequence"/>
</dbReference>
<evidence type="ECO:0008006" key="4">
    <source>
        <dbReference type="Google" id="ProtNLM"/>
    </source>
</evidence>
<gene>
    <name evidence="2" type="ORF">RJ641_021658</name>
</gene>
<organism evidence="2 3">
    <name type="scientific">Dillenia turbinata</name>
    <dbReference type="NCBI Taxonomy" id="194707"/>
    <lineage>
        <taxon>Eukaryota</taxon>
        <taxon>Viridiplantae</taxon>
        <taxon>Streptophyta</taxon>
        <taxon>Embryophyta</taxon>
        <taxon>Tracheophyta</taxon>
        <taxon>Spermatophyta</taxon>
        <taxon>Magnoliopsida</taxon>
        <taxon>eudicotyledons</taxon>
        <taxon>Gunneridae</taxon>
        <taxon>Pentapetalae</taxon>
        <taxon>Dilleniales</taxon>
        <taxon>Dilleniaceae</taxon>
        <taxon>Dillenia</taxon>
    </lineage>
</organism>
<dbReference type="AlphaFoldDB" id="A0AAN8UR72"/>
<dbReference type="GO" id="GO:0016747">
    <property type="term" value="F:acyltransferase activity, transferring groups other than amino-acyl groups"/>
    <property type="evidence" value="ECO:0007669"/>
    <property type="project" value="TreeGrafter"/>
</dbReference>
<dbReference type="PANTHER" id="PTHR31642:SF115">
    <property type="entry name" value="PROTEIN ECERIFERUM 26-LIKE"/>
    <property type="match status" value="1"/>
</dbReference>
<evidence type="ECO:0000313" key="2">
    <source>
        <dbReference type="EMBL" id="KAK6914337.1"/>
    </source>
</evidence>
<dbReference type="EMBL" id="JBAMMX010000026">
    <property type="protein sequence ID" value="KAK6914337.1"/>
    <property type="molecule type" value="Genomic_DNA"/>
</dbReference>
<sequence length="445" mass="49189">MVIATTTTNNNIKREGIVHDVKLSSVGTAKVTDSKLVWEPSNMDLAMKLHYLRGVYFFSSRAAEGLTIMKIKESMFFWLNPFYVICGRLRRSDSGRPYIKCNDSGVRFIEANSSKRLDDFLEDVKEESSLLRLLVSGQVIGPELIFSPTVLIQITTFKCGGISVGLSWAHVLGDAFSASHFINAWGQSLAHDISQDFSLSSLKPQTRTETFPNSIFPKPLSLKMVDPVGDHWIPPTKSKMDIFSFHLTATKLAHLQSFLSGQSETQLIPIFECLCAIVWHIVAKVQNYGEPRIVTVCKNQSSNGRREILGNKHSLSTVKAEFAVSDAEPKELAKLVLQKAVDERTEIEEIMNKENGTCDVIVYGANLTFVDMGEVNLYGLELKGEKPAFVNYFVDGVGDGGVILVLPGPENSGKNGGDGRAVTMILPDSVMLGVKYELKSEWNIA</sequence>
<name>A0AAN8UR72_9MAGN</name>
<dbReference type="InterPro" id="IPR050317">
    <property type="entry name" value="Plant_Fungal_Acyltransferase"/>
</dbReference>
<evidence type="ECO:0000256" key="1">
    <source>
        <dbReference type="ARBA" id="ARBA00009861"/>
    </source>
</evidence>
<reference evidence="2 3" key="1">
    <citation type="submission" date="2023-12" db="EMBL/GenBank/DDBJ databases">
        <title>A high-quality genome assembly for Dillenia turbinata (Dilleniales).</title>
        <authorList>
            <person name="Chanderbali A."/>
        </authorList>
    </citation>
    <scope>NUCLEOTIDE SEQUENCE [LARGE SCALE GENOMIC DNA]</scope>
    <source>
        <strain evidence="2">LSX21</strain>
        <tissue evidence="2">Leaf</tissue>
    </source>
</reference>